<comment type="similarity">
    <text evidence="1">Belongs to the UXT family.</text>
</comment>
<dbReference type="Pfam" id="PF02996">
    <property type="entry name" value="Prefoldin"/>
    <property type="match status" value="1"/>
</dbReference>
<accession>A0A9W8EF86</accession>
<dbReference type="InterPro" id="IPR009053">
    <property type="entry name" value="Prefoldin"/>
</dbReference>
<evidence type="ECO:0000256" key="1">
    <source>
        <dbReference type="ARBA" id="ARBA00007666"/>
    </source>
</evidence>
<dbReference type="GO" id="GO:0016592">
    <property type="term" value="C:mediator complex"/>
    <property type="evidence" value="ECO:0007669"/>
    <property type="project" value="TreeGrafter"/>
</dbReference>
<dbReference type="PANTHER" id="PTHR13345">
    <property type="entry name" value="MEDIATOR OF RNA POLYMERASE II TRANSCRIPTION SUBUNIT 10"/>
    <property type="match status" value="1"/>
</dbReference>
<dbReference type="AlphaFoldDB" id="A0A9W8EF86"/>
<sequence>MDVTTQLAKYEKFVEERLQPDLAGLLSERDVLYEKLSEYSKLRLNIEQLDKHGLQSLKTQVDLGANFYIQAKVPNVEYIYVNVGYGFHLQLSHSEALAYIDKKELQLQKRTTQLTDEANRIKAQIKTVYMAVAELLQMSGGTAVTAKSSR</sequence>
<keyword evidence="3" id="KW-1185">Reference proteome</keyword>
<dbReference type="OrthoDB" id="433124at2759"/>
<dbReference type="Gene3D" id="1.10.287.370">
    <property type="match status" value="1"/>
</dbReference>
<dbReference type="GO" id="GO:0000122">
    <property type="term" value="P:negative regulation of transcription by RNA polymerase II"/>
    <property type="evidence" value="ECO:0007669"/>
    <property type="project" value="InterPro"/>
</dbReference>
<dbReference type="NCBIfam" id="TIGR00293">
    <property type="entry name" value="prefoldin subunit alpha"/>
    <property type="match status" value="1"/>
</dbReference>
<name>A0A9W8EF86_9FUNG</name>
<reference evidence="2" key="1">
    <citation type="submission" date="2022-07" db="EMBL/GenBank/DDBJ databases">
        <title>Phylogenomic reconstructions and comparative analyses of Kickxellomycotina fungi.</title>
        <authorList>
            <person name="Reynolds N.K."/>
            <person name="Stajich J.E."/>
            <person name="Barry K."/>
            <person name="Grigoriev I.V."/>
            <person name="Crous P."/>
            <person name="Smith M.E."/>
        </authorList>
    </citation>
    <scope>NUCLEOTIDE SEQUENCE</scope>
    <source>
        <strain evidence="2">RSA 567</strain>
    </source>
</reference>
<evidence type="ECO:0000313" key="2">
    <source>
        <dbReference type="EMBL" id="KAJ1984521.1"/>
    </source>
</evidence>
<dbReference type="PANTHER" id="PTHR13345:SF9">
    <property type="entry name" value="PROTEIN UXT"/>
    <property type="match status" value="1"/>
</dbReference>
<comment type="caution">
    <text evidence="2">The sequence shown here is derived from an EMBL/GenBank/DDBJ whole genome shotgun (WGS) entry which is preliminary data.</text>
</comment>
<dbReference type="SUPFAM" id="SSF46579">
    <property type="entry name" value="Prefoldin"/>
    <property type="match status" value="1"/>
</dbReference>
<dbReference type="EMBL" id="JANBQB010000017">
    <property type="protein sequence ID" value="KAJ1984521.1"/>
    <property type="molecule type" value="Genomic_DNA"/>
</dbReference>
<dbReference type="InterPro" id="IPR003994">
    <property type="entry name" value="UXT"/>
</dbReference>
<dbReference type="InterPro" id="IPR004127">
    <property type="entry name" value="Prefoldin_subunit_alpha"/>
</dbReference>
<gene>
    <name evidence="2" type="ORF">H4R34_000607</name>
</gene>
<protein>
    <submittedName>
        <fullName evidence="2">Uncharacterized protein</fullName>
    </submittedName>
</protein>
<proteinExistence type="inferred from homology"/>
<dbReference type="CDD" id="cd23158">
    <property type="entry name" value="Prefoldin_UXT"/>
    <property type="match status" value="1"/>
</dbReference>
<evidence type="ECO:0000313" key="3">
    <source>
        <dbReference type="Proteomes" id="UP001151582"/>
    </source>
</evidence>
<dbReference type="GO" id="GO:0045944">
    <property type="term" value="P:positive regulation of transcription by RNA polymerase II"/>
    <property type="evidence" value="ECO:0007669"/>
    <property type="project" value="TreeGrafter"/>
</dbReference>
<dbReference type="Proteomes" id="UP001151582">
    <property type="component" value="Unassembled WGS sequence"/>
</dbReference>
<dbReference type="GO" id="GO:0003714">
    <property type="term" value="F:transcription corepressor activity"/>
    <property type="evidence" value="ECO:0007669"/>
    <property type="project" value="InterPro"/>
</dbReference>
<dbReference type="PRINTS" id="PR01502">
    <property type="entry name" value="UXTPROTEIN"/>
</dbReference>
<organism evidence="2 3">
    <name type="scientific">Dimargaris verticillata</name>
    <dbReference type="NCBI Taxonomy" id="2761393"/>
    <lineage>
        <taxon>Eukaryota</taxon>
        <taxon>Fungi</taxon>
        <taxon>Fungi incertae sedis</taxon>
        <taxon>Zoopagomycota</taxon>
        <taxon>Kickxellomycotina</taxon>
        <taxon>Dimargaritomycetes</taxon>
        <taxon>Dimargaritales</taxon>
        <taxon>Dimargaritaceae</taxon>
        <taxon>Dimargaris</taxon>
    </lineage>
</organism>